<dbReference type="STRING" id="983506.L8WJS1"/>
<dbReference type="EMBL" id="AFRT01002912">
    <property type="protein sequence ID" value="ELU36982.1"/>
    <property type="molecule type" value="Genomic_DNA"/>
</dbReference>
<dbReference type="AlphaFoldDB" id="L8WJS1"/>
<dbReference type="HOGENOM" id="CLU_894817_0_0_1"/>
<evidence type="ECO:0000256" key="1">
    <source>
        <dbReference type="SAM" id="Coils"/>
    </source>
</evidence>
<comment type="caution">
    <text evidence="3">The sequence shown here is derived from an EMBL/GenBank/DDBJ whole genome shotgun (WGS) entry which is preliminary data.</text>
</comment>
<name>L8WJS1_THACA</name>
<accession>L8WJS1</accession>
<organism evidence="3 4">
    <name type="scientific">Thanatephorus cucumeris (strain AG1-IA)</name>
    <name type="common">Rice sheath blight fungus</name>
    <name type="synonym">Rhizoctonia solani</name>
    <dbReference type="NCBI Taxonomy" id="983506"/>
    <lineage>
        <taxon>Eukaryota</taxon>
        <taxon>Fungi</taxon>
        <taxon>Dikarya</taxon>
        <taxon>Basidiomycota</taxon>
        <taxon>Agaricomycotina</taxon>
        <taxon>Agaricomycetes</taxon>
        <taxon>Cantharellales</taxon>
        <taxon>Ceratobasidiaceae</taxon>
        <taxon>Rhizoctonia</taxon>
        <taxon>Rhizoctonia solani AG-1</taxon>
    </lineage>
</organism>
<gene>
    <name evidence="3" type="ORF">AG1IA_08990</name>
</gene>
<feature type="coiled-coil region" evidence="1">
    <location>
        <begin position="46"/>
        <end position="80"/>
    </location>
</feature>
<reference evidence="3 4" key="1">
    <citation type="journal article" date="2013" name="Nat. Commun.">
        <title>The evolution and pathogenic mechanisms of the rice sheath blight pathogen.</title>
        <authorList>
            <person name="Zheng A."/>
            <person name="Lin R."/>
            <person name="Xu L."/>
            <person name="Qin P."/>
            <person name="Tang C."/>
            <person name="Ai P."/>
            <person name="Zhang D."/>
            <person name="Liu Y."/>
            <person name="Sun Z."/>
            <person name="Feng H."/>
            <person name="Wang Y."/>
            <person name="Chen Y."/>
            <person name="Liang X."/>
            <person name="Fu R."/>
            <person name="Li Q."/>
            <person name="Zhang J."/>
            <person name="Yu X."/>
            <person name="Xie Z."/>
            <person name="Ding L."/>
            <person name="Guan P."/>
            <person name="Tang J."/>
            <person name="Liang Y."/>
            <person name="Wang S."/>
            <person name="Deng Q."/>
            <person name="Li S."/>
            <person name="Zhu J."/>
            <person name="Wang L."/>
            <person name="Liu H."/>
            <person name="Li P."/>
        </authorList>
    </citation>
    <scope>NUCLEOTIDE SEQUENCE [LARGE SCALE GENOMIC DNA]</scope>
    <source>
        <strain evidence="4">AG-1 IA</strain>
    </source>
</reference>
<keyword evidence="1" id="KW-0175">Coiled coil</keyword>
<evidence type="ECO:0000256" key="2">
    <source>
        <dbReference type="SAM" id="MobiDB-lite"/>
    </source>
</evidence>
<feature type="region of interest" description="Disordered" evidence="2">
    <location>
        <begin position="184"/>
        <end position="236"/>
    </location>
</feature>
<feature type="compositionally biased region" description="Acidic residues" evidence="2">
    <location>
        <begin position="225"/>
        <end position="236"/>
    </location>
</feature>
<feature type="region of interest" description="Disordered" evidence="2">
    <location>
        <begin position="1"/>
        <end position="43"/>
    </location>
</feature>
<feature type="region of interest" description="Disordered" evidence="2">
    <location>
        <begin position="252"/>
        <end position="311"/>
    </location>
</feature>
<proteinExistence type="predicted"/>
<keyword evidence="4" id="KW-1185">Reference proteome</keyword>
<evidence type="ECO:0000313" key="4">
    <source>
        <dbReference type="Proteomes" id="UP000011668"/>
    </source>
</evidence>
<protein>
    <submittedName>
        <fullName evidence="3">Uncharacterized protein</fullName>
    </submittedName>
</protein>
<feature type="compositionally biased region" description="Basic and acidic residues" evidence="2">
    <location>
        <begin position="263"/>
        <end position="298"/>
    </location>
</feature>
<dbReference type="Proteomes" id="UP000011668">
    <property type="component" value="Unassembled WGS sequence"/>
</dbReference>
<dbReference type="OrthoDB" id="412109at2759"/>
<evidence type="ECO:0000313" key="3">
    <source>
        <dbReference type="EMBL" id="ELU36982.1"/>
    </source>
</evidence>
<sequence>MSSKSFGRPKHGRKSTGDDDVSPGKDRSSKRRKTAHRDDGIAGVYAKKIQEAESALKRDMQAMEAELAKEEAIYAAAMERIVSVRRESAIWRGERMAQWDTTRRELMAQQQDAELAAELARVRMKQPQPTRPVDRQARVRERLKKRTAELKQAEAERAAKQQPEIIVEDGICYISDLDDEFMEALDGDTPVGSDSDDRDSLASADSISDDDLDRNIPMSPIGENIEVEQGDESDDDLEVDVSVLVRESIMIHDASHAPTSSTLDREASERRAREQAELLERQARARAEVEHAEAERARATGAGTKGTARKV</sequence>